<keyword evidence="3 5" id="KW-1133">Transmembrane helix</keyword>
<comment type="subcellular location">
    <subcellularLocation>
        <location evidence="1">Membrane</location>
        <topology evidence="1">Multi-pass membrane protein</topology>
    </subcellularLocation>
</comment>
<dbReference type="Proteomes" id="UP000198217">
    <property type="component" value="Chromosome I"/>
</dbReference>
<evidence type="ECO:0000313" key="6">
    <source>
        <dbReference type="EMBL" id="SCG44213.1"/>
    </source>
</evidence>
<organism evidence="6 7">
    <name type="scientific">Micromonospora echinaurantiaca</name>
    <dbReference type="NCBI Taxonomy" id="47857"/>
    <lineage>
        <taxon>Bacteria</taxon>
        <taxon>Bacillati</taxon>
        <taxon>Actinomycetota</taxon>
        <taxon>Actinomycetes</taxon>
        <taxon>Micromonosporales</taxon>
        <taxon>Micromonosporaceae</taxon>
        <taxon>Micromonospora</taxon>
    </lineage>
</organism>
<keyword evidence="2 5" id="KW-0812">Transmembrane</keyword>
<dbReference type="AlphaFoldDB" id="A0A1C5HE39"/>
<name>A0A1C5HE39_9ACTN</name>
<evidence type="ECO:0000256" key="4">
    <source>
        <dbReference type="ARBA" id="ARBA00023136"/>
    </source>
</evidence>
<dbReference type="EMBL" id="LT607750">
    <property type="protein sequence ID" value="SCG44213.1"/>
    <property type="molecule type" value="Genomic_DNA"/>
</dbReference>
<keyword evidence="7" id="KW-1185">Reference proteome</keyword>
<evidence type="ECO:0000256" key="5">
    <source>
        <dbReference type="SAM" id="Phobius"/>
    </source>
</evidence>
<proteinExistence type="predicted"/>
<dbReference type="GO" id="GO:0016020">
    <property type="term" value="C:membrane"/>
    <property type="evidence" value="ECO:0007669"/>
    <property type="project" value="UniProtKB-SubCell"/>
</dbReference>
<sequence length="129" mass="13312">MSNSRTVVLPASRRSVAVALWVAQAVLALQLAAGGVLKLIGDAAMVDLFDEIGAGQWFRYAVGLVELAGAVGLLIPRLCGLAALGVAALLVGATVTNVAIGVAPWLPLVLLLVAATVAYVRRSEIRGRR</sequence>
<gene>
    <name evidence="6" type="ORF">GA0070609_1448</name>
</gene>
<evidence type="ECO:0000313" key="7">
    <source>
        <dbReference type="Proteomes" id="UP000198217"/>
    </source>
</evidence>
<keyword evidence="4 5" id="KW-0472">Membrane</keyword>
<dbReference type="RefSeq" id="WP_088993079.1">
    <property type="nucleotide sequence ID" value="NZ_LT607750.1"/>
</dbReference>
<feature type="transmembrane region" description="Helical" evidence="5">
    <location>
        <begin position="82"/>
        <end position="99"/>
    </location>
</feature>
<accession>A0A1C5HE39</accession>
<reference evidence="6 7" key="1">
    <citation type="submission" date="2016-06" db="EMBL/GenBank/DDBJ databases">
        <authorList>
            <person name="Kjaerup R.B."/>
            <person name="Dalgaard T.S."/>
            <person name="Juul-Madsen H.R."/>
        </authorList>
    </citation>
    <scope>NUCLEOTIDE SEQUENCE [LARGE SCALE GENOMIC DNA]</scope>
    <source>
        <strain evidence="6 7">DSM 43904</strain>
    </source>
</reference>
<dbReference type="Pfam" id="PF13564">
    <property type="entry name" value="DoxX_2"/>
    <property type="match status" value="1"/>
</dbReference>
<evidence type="ECO:0000256" key="3">
    <source>
        <dbReference type="ARBA" id="ARBA00022989"/>
    </source>
</evidence>
<evidence type="ECO:0000256" key="1">
    <source>
        <dbReference type="ARBA" id="ARBA00004141"/>
    </source>
</evidence>
<protein>
    <submittedName>
        <fullName evidence="6">DoxX-like family protein</fullName>
    </submittedName>
</protein>
<dbReference type="InterPro" id="IPR032808">
    <property type="entry name" value="DoxX"/>
</dbReference>
<feature type="transmembrane region" description="Helical" evidence="5">
    <location>
        <begin position="105"/>
        <end position="121"/>
    </location>
</feature>
<evidence type="ECO:0000256" key="2">
    <source>
        <dbReference type="ARBA" id="ARBA00022692"/>
    </source>
</evidence>